<feature type="compositionally biased region" description="Polar residues" evidence="1">
    <location>
        <begin position="154"/>
        <end position="172"/>
    </location>
</feature>
<evidence type="ECO:0000256" key="1">
    <source>
        <dbReference type="SAM" id="MobiDB-lite"/>
    </source>
</evidence>
<feature type="compositionally biased region" description="Basic and acidic residues" evidence="1">
    <location>
        <begin position="100"/>
        <end position="111"/>
    </location>
</feature>
<dbReference type="Proteomes" id="UP000053105">
    <property type="component" value="Unassembled WGS sequence"/>
</dbReference>
<evidence type="ECO:0000313" key="2">
    <source>
        <dbReference type="EMBL" id="KOX75182.1"/>
    </source>
</evidence>
<dbReference type="EMBL" id="KQ435770">
    <property type="protein sequence ID" value="KOX75182.1"/>
    <property type="molecule type" value="Genomic_DNA"/>
</dbReference>
<dbReference type="OrthoDB" id="8192570at2759"/>
<gene>
    <name evidence="2" type="ORF">WN51_12896</name>
</gene>
<evidence type="ECO:0000313" key="3">
    <source>
        <dbReference type="Proteomes" id="UP000053105"/>
    </source>
</evidence>
<organism evidence="2 3">
    <name type="scientific">Melipona quadrifasciata</name>
    <dbReference type="NCBI Taxonomy" id="166423"/>
    <lineage>
        <taxon>Eukaryota</taxon>
        <taxon>Metazoa</taxon>
        <taxon>Ecdysozoa</taxon>
        <taxon>Arthropoda</taxon>
        <taxon>Hexapoda</taxon>
        <taxon>Insecta</taxon>
        <taxon>Pterygota</taxon>
        <taxon>Neoptera</taxon>
        <taxon>Endopterygota</taxon>
        <taxon>Hymenoptera</taxon>
        <taxon>Apocrita</taxon>
        <taxon>Aculeata</taxon>
        <taxon>Apoidea</taxon>
        <taxon>Anthophila</taxon>
        <taxon>Apidae</taxon>
        <taxon>Melipona</taxon>
    </lineage>
</organism>
<reference evidence="2 3" key="1">
    <citation type="submission" date="2015-07" db="EMBL/GenBank/DDBJ databases">
        <title>The genome of Melipona quadrifasciata.</title>
        <authorList>
            <person name="Pan H."/>
            <person name="Kapheim K."/>
        </authorList>
    </citation>
    <scope>NUCLEOTIDE SEQUENCE [LARGE SCALE GENOMIC DNA]</scope>
    <source>
        <strain evidence="2">0111107301</strain>
        <tissue evidence="2">Whole body</tissue>
    </source>
</reference>
<protein>
    <submittedName>
        <fullName evidence="2">Uncharacterized protein</fullName>
    </submittedName>
</protein>
<name>A0A0N0U5J7_9HYME</name>
<dbReference type="AlphaFoldDB" id="A0A0N0U5J7"/>
<feature type="compositionally biased region" description="Basic and acidic residues" evidence="1">
    <location>
        <begin position="83"/>
        <end position="94"/>
    </location>
</feature>
<sequence length="221" mass="24881">MWNASRFCVSSLRRGHANLLCIVPILVYVLPKQVRKLPFVSVISSGGKRRRRWRCTQEERRGGGGAGWVGELAAEKLEQEEVEMYEERRAGGERGEEEEKAGRQGERRGFEEEADEEKGMTAKGCWWGGRGWKENAFAVGIDGRHGSALNNRQQTENIQRPETATESTNAADNQHIKRQRSGLKKPILSENTFGSQRTIQLNSRFNGTKSLILWPLLTVGA</sequence>
<proteinExistence type="predicted"/>
<feature type="region of interest" description="Disordered" evidence="1">
    <location>
        <begin position="83"/>
        <end position="116"/>
    </location>
</feature>
<keyword evidence="3" id="KW-1185">Reference proteome</keyword>
<feature type="region of interest" description="Disordered" evidence="1">
    <location>
        <begin position="154"/>
        <end position="189"/>
    </location>
</feature>
<accession>A0A0N0U5J7</accession>